<dbReference type="Pfam" id="PF05485">
    <property type="entry name" value="THAP"/>
    <property type="match status" value="1"/>
</dbReference>
<keyword evidence="9" id="KW-0804">Transcription</keyword>
<evidence type="ECO:0000256" key="6">
    <source>
        <dbReference type="ARBA" id="ARBA00023015"/>
    </source>
</evidence>
<sequence>MVQCAALNCTVKSGQGLSMYLFPKDPKFRKIWTLRLKRDGFEPSEYSKLCERHFEKDQFAINPDVAYNVKFHLKSKMLKPGAVPSVFDYTDPKKKKPESSLSVSPVTGTCVSMASGRRSTALEKIAKKRRFSVLDGNQETSASEINTNTTIPQHEGHGAEFPRCEHGDLGDRLWIRRDSKAYEELERVVKGRHLLTDIRKMSPAEQTSGLEAFHKVLCHFAPKFVHFFHAQMEARLHLAVLHFNENSTRQQAKNKDGEMIYSVSYPKGRNGEGVAKEVKIQQTFNYVDELFEDLIFRREAHNTFVEARAARTMGEKQRPIPLAQMEPRARKEDIVAAHRSRFNK</sequence>
<evidence type="ECO:0000256" key="10">
    <source>
        <dbReference type="ARBA" id="ARBA00023242"/>
    </source>
</evidence>
<evidence type="ECO:0000256" key="3">
    <source>
        <dbReference type="ARBA" id="ARBA00022723"/>
    </source>
</evidence>
<keyword evidence="14" id="KW-1185">Reference proteome</keyword>
<keyword evidence="5" id="KW-0862">Zinc</keyword>
<keyword evidence="6" id="KW-0805">Transcription regulation</keyword>
<keyword evidence="10" id="KW-0539">Nucleus</keyword>
<evidence type="ECO:0000256" key="7">
    <source>
        <dbReference type="ARBA" id="ARBA00023054"/>
    </source>
</evidence>
<keyword evidence="4 12" id="KW-0863">Zinc-finger</keyword>
<evidence type="ECO:0000256" key="2">
    <source>
        <dbReference type="ARBA" id="ARBA00006177"/>
    </source>
</evidence>
<evidence type="ECO:0000259" key="13">
    <source>
        <dbReference type="PROSITE" id="PS50950"/>
    </source>
</evidence>
<dbReference type="PANTHER" id="PTHR46600">
    <property type="entry name" value="THAP DOMAIN-CONTAINING"/>
    <property type="match status" value="1"/>
</dbReference>
<name>A0A8B8E3N3_CRAVI</name>
<comment type="similarity">
    <text evidence="2">Belongs to the THAP1 family.</text>
</comment>
<evidence type="ECO:0000256" key="1">
    <source>
        <dbReference type="ARBA" id="ARBA00004642"/>
    </source>
</evidence>
<keyword evidence="3" id="KW-0479">Metal-binding</keyword>
<dbReference type="GO" id="GO:0043565">
    <property type="term" value="F:sequence-specific DNA binding"/>
    <property type="evidence" value="ECO:0007669"/>
    <property type="project" value="InterPro"/>
</dbReference>
<dbReference type="OrthoDB" id="6072788at2759"/>
<dbReference type="GO" id="GO:0005654">
    <property type="term" value="C:nucleoplasm"/>
    <property type="evidence" value="ECO:0007669"/>
    <property type="project" value="UniProtKB-SubCell"/>
</dbReference>
<evidence type="ECO:0000256" key="5">
    <source>
        <dbReference type="ARBA" id="ARBA00022833"/>
    </source>
</evidence>
<dbReference type="PROSITE" id="PS50950">
    <property type="entry name" value="ZF_THAP"/>
    <property type="match status" value="1"/>
</dbReference>
<comment type="subcellular location">
    <subcellularLocation>
        <location evidence="1">Nucleus</location>
        <location evidence="1">Nucleoplasm</location>
    </subcellularLocation>
</comment>
<dbReference type="InterPro" id="IPR006612">
    <property type="entry name" value="THAP_Znf"/>
</dbReference>
<dbReference type="AlphaFoldDB" id="A0A8B8E3N3"/>
<evidence type="ECO:0000256" key="11">
    <source>
        <dbReference type="ARBA" id="ARBA00023306"/>
    </source>
</evidence>
<dbReference type="Proteomes" id="UP000694844">
    <property type="component" value="Chromosome 4"/>
</dbReference>
<dbReference type="SMART" id="SM00692">
    <property type="entry name" value="DM3"/>
    <property type="match status" value="1"/>
</dbReference>
<dbReference type="Gene3D" id="6.20.210.20">
    <property type="entry name" value="THAP domain"/>
    <property type="match status" value="1"/>
</dbReference>
<keyword evidence="7" id="KW-0175">Coiled coil</keyword>
<dbReference type="SUPFAM" id="SSF57716">
    <property type="entry name" value="Glucocorticoid receptor-like (DNA-binding domain)"/>
    <property type="match status" value="1"/>
</dbReference>
<evidence type="ECO:0000256" key="8">
    <source>
        <dbReference type="ARBA" id="ARBA00023125"/>
    </source>
</evidence>
<proteinExistence type="inferred from homology"/>
<evidence type="ECO:0000256" key="4">
    <source>
        <dbReference type="ARBA" id="ARBA00022771"/>
    </source>
</evidence>
<feature type="domain" description="THAP-type" evidence="13">
    <location>
        <begin position="1"/>
        <end position="87"/>
    </location>
</feature>
<gene>
    <name evidence="15" type="primary">LOC111131223</name>
</gene>
<accession>A0A8B8E3N3</accession>
<dbReference type="PANTHER" id="PTHR46600:SF1">
    <property type="entry name" value="THAP DOMAIN-CONTAINING PROTEIN 1"/>
    <property type="match status" value="1"/>
</dbReference>
<dbReference type="SMART" id="SM00980">
    <property type="entry name" value="THAP"/>
    <property type="match status" value="1"/>
</dbReference>
<protein>
    <submittedName>
        <fullName evidence="15">Uncharacterized protein LOC111131223</fullName>
    </submittedName>
</protein>
<dbReference type="GO" id="GO:0008270">
    <property type="term" value="F:zinc ion binding"/>
    <property type="evidence" value="ECO:0007669"/>
    <property type="project" value="UniProtKB-KW"/>
</dbReference>
<dbReference type="InterPro" id="IPR026516">
    <property type="entry name" value="THAP1/10"/>
</dbReference>
<dbReference type="KEGG" id="cvn:111131223"/>
<evidence type="ECO:0000313" key="14">
    <source>
        <dbReference type="Proteomes" id="UP000694844"/>
    </source>
</evidence>
<keyword evidence="8 12" id="KW-0238">DNA-binding</keyword>
<evidence type="ECO:0000256" key="9">
    <source>
        <dbReference type="ARBA" id="ARBA00023163"/>
    </source>
</evidence>
<dbReference type="InterPro" id="IPR038441">
    <property type="entry name" value="THAP_Znf_sf"/>
</dbReference>
<dbReference type="GeneID" id="111131223"/>
<evidence type="ECO:0000256" key="12">
    <source>
        <dbReference type="PROSITE-ProRule" id="PRU00309"/>
    </source>
</evidence>
<reference evidence="15" key="1">
    <citation type="submission" date="2025-08" db="UniProtKB">
        <authorList>
            <consortium name="RefSeq"/>
        </authorList>
    </citation>
    <scope>IDENTIFICATION</scope>
    <source>
        <tissue evidence="15">Whole sample</tissue>
    </source>
</reference>
<organism evidence="14 15">
    <name type="scientific">Crassostrea virginica</name>
    <name type="common">Eastern oyster</name>
    <dbReference type="NCBI Taxonomy" id="6565"/>
    <lineage>
        <taxon>Eukaryota</taxon>
        <taxon>Metazoa</taxon>
        <taxon>Spiralia</taxon>
        <taxon>Lophotrochozoa</taxon>
        <taxon>Mollusca</taxon>
        <taxon>Bivalvia</taxon>
        <taxon>Autobranchia</taxon>
        <taxon>Pteriomorphia</taxon>
        <taxon>Ostreida</taxon>
        <taxon>Ostreoidea</taxon>
        <taxon>Ostreidae</taxon>
        <taxon>Crassostrea</taxon>
    </lineage>
</organism>
<evidence type="ECO:0000313" key="15">
    <source>
        <dbReference type="RefSeq" id="XP_022334358.1"/>
    </source>
</evidence>
<keyword evidence="11" id="KW-0131">Cell cycle</keyword>
<dbReference type="RefSeq" id="XP_022334358.1">
    <property type="nucleotide sequence ID" value="XM_022478650.1"/>
</dbReference>